<keyword evidence="7" id="KW-0808">Transferase</keyword>
<evidence type="ECO:0000256" key="7">
    <source>
        <dbReference type="ARBA" id="ARBA00022679"/>
    </source>
</evidence>
<dbReference type="Pfam" id="PF00672">
    <property type="entry name" value="HAMP"/>
    <property type="match status" value="1"/>
</dbReference>
<dbReference type="InterPro" id="IPR036890">
    <property type="entry name" value="HATPase_C_sf"/>
</dbReference>
<dbReference type="Gene3D" id="1.10.287.130">
    <property type="match status" value="1"/>
</dbReference>
<keyword evidence="14 15" id="KW-0472">Membrane</keyword>
<dbReference type="InterPro" id="IPR005467">
    <property type="entry name" value="His_kinase_dom"/>
</dbReference>
<comment type="catalytic activity">
    <reaction evidence="1">
        <text>ATP + protein L-histidine = ADP + protein N-phospho-L-histidine.</text>
        <dbReference type="EC" id="2.7.13.3"/>
    </reaction>
</comment>
<evidence type="ECO:0000256" key="6">
    <source>
        <dbReference type="ARBA" id="ARBA00022553"/>
    </source>
</evidence>
<evidence type="ECO:0000256" key="11">
    <source>
        <dbReference type="ARBA" id="ARBA00022840"/>
    </source>
</evidence>
<evidence type="ECO:0000256" key="5">
    <source>
        <dbReference type="ARBA" id="ARBA00022519"/>
    </source>
</evidence>
<dbReference type="PANTHER" id="PTHR44936:SF5">
    <property type="entry name" value="SENSOR HISTIDINE KINASE ENVZ"/>
    <property type="match status" value="1"/>
</dbReference>
<dbReference type="Gene3D" id="3.30.565.10">
    <property type="entry name" value="Histidine kinase-like ATPase, C-terminal domain"/>
    <property type="match status" value="1"/>
</dbReference>
<evidence type="ECO:0000256" key="9">
    <source>
        <dbReference type="ARBA" id="ARBA00022741"/>
    </source>
</evidence>
<dbReference type="EC" id="2.7.13.3" evidence="3"/>
<comment type="caution">
    <text evidence="18">The sequence shown here is derived from an EMBL/GenBank/DDBJ whole genome shotgun (WGS) entry which is preliminary data.</text>
</comment>
<keyword evidence="19" id="KW-1185">Reference proteome</keyword>
<dbReference type="OrthoDB" id="9804645at2"/>
<dbReference type="InterPro" id="IPR004358">
    <property type="entry name" value="Sig_transdc_His_kin-like_C"/>
</dbReference>
<gene>
    <name evidence="18" type="ORF">EHV23_00410</name>
</gene>
<dbReference type="PROSITE" id="PS50109">
    <property type="entry name" value="HIS_KIN"/>
    <property type="match status" value="1"/>
</dbReference>
<dbReference type="InterPro" id="IPR003660">
    <property type="entry name" value="HAMP_dom"/>
</dbReference>
<dbReference type="GO" id="GO:0000155">
    <property type="term" value="F:phosphorelay sensor kinase activity"/>
    <property type="evidence" value="ECO:0007669"/>
    <property type="project" value="InterPro"/>
</dbReference>
<dbReference type="GO" id="GO:0005886">
    <property type="term" value="C:plasma membrane"/>
    <property type="evidence" value="ECO:0007669"/>
    <property type="project" value="UniProtKB-SubCell"/>
</dbReference>
<dbReference type="SMART" id="SM00387">
    <property type="entry name" value="HATPase_c"/>
    <property type="match status" value="1"/>
</dbReference>
<comment type="subcellular location">
    <subcellularLocation>
        <location evidence="2">Cell inner membrane</location>
        <topology evidence="2">Multi-pass membrane protein</topology>
    </subcellularLocation>
</comment>
<keyword evidence="6" id="KW-0597">Phosphoprotein</keyword>
<feature type="domain" description="HAMP" evidence="17">
    <location>
        <begin position="209"/>
        <end position="267"/>
    </location>
</feature>
<dbReference type="SMART" id="SM00304">
    <property type="entry name" value="HAMP"/>
    <property type="match status" value="1"/>
</dbReference>
<sequence>MKLLPGSLYGRMVLVLAASLLLSQAASQLLNFFDRGSSIYRLNAEQMASRIARTASLINRIPPGARNAVVTELGAKSDFRIQLGNQPIDIESGFAELNEYEKNFAADIRDAMNPPLLTTVEITRAARAQTPDEVEPPSANAFENWIARRFYFLLPATFSVVAQIELEDGSTAAFFVRMPQEPLSQVEALLPRLLIWAAIIFLMSLFIGRMITRSLRQLDRAVQRIGKNPAGGDSDRPVIIPAHGPIELQRLIARFNETQERIRRYIIERSSLLAAISHDLRTPITRMRLRAELLPEAQRAKFIHDLKEMEDLVGSSLDLFAELGKSRERYPVDINALLESIITDWGDTGTPIKLAGQANAAYPTEPAMLKRAINNLISNGIRYGNRVEMSVVDSPRQLRIFIRDHGPGIPEADRERVFEPFVRLEPSRNRNSGGSGIGMAITRNIARWHQGDVYLDNAPDGGLIAEIRLPRQTPAARR</sequence>
<keyword evidence="11" id="KW-0067">ATP-binding</keyword>
<organism evidence="18 19">
    <name type="scientific">Lautropia dentalis</name>
    <dbReference type="NCBI Taxonomy" id="2490857"/>
    <lineage>
        <taxon>Bacteria</taxon>
        <taxon>Pseudomonadati</taxon>
        <taxon>Pseudomonadota</taxon>
        <taxon>Betaproteobacteria</taxon>
        <taxon>Burkholderiales</taxon>
        <taxon>Burkholderiaceae</taxon>
        <taxon>Lautropia</taxon>
    </lineage>
</organism>
<evidence type="ECO:0000259" key="16">
    <source>
        <dbReference type="PROSITE" id="PS50109"/>
    </source>
</evidence>
<keyword evidence="9" id="KW-0547">Nucleotide-binding</keyword>
<dbReference type="PRINTS" id="PR00344">
    <property type="entry name" value="BCTRLSENSOR"/>
</dbReference>
<evidence type="ECO:0000256" key="15">
    <source>
        <dbReference type="SAM" id="Phobius"/>
    </source>
</evidence>
<evidence type="ECO:0000256" key="13">
    <source>
        <dbReference type="ARBA" id="ARBA00023012"/>
    </source>
</evidence>
<keyword evidence="5" id="KW-0997">Cell inner membrane</keyword>
<keyword evidence="12 15" id="KW-1133">Transmembrane helix</keyword>
<dbReference type="Pfam" id="PF02518">
    <property type="entry name" value="HATPase_c"/>
    <property type="match status" value="1"/>
</dbReference>
<dbReference type="SUPFAM" id="SSF55874">
    <property type="entry name" value="ATPase domain of HSP90 chaperone/DNA topoisomerase II/histidine kinase"/>
    <property type="match status" value="1"/>
</dbReference>
<dbReference type="InterPro" id="IPR003661">
    <property type="entry name" value="HisK_dim/P_dom"/>
</dbReference>
<evidence type="ECO:0000256" key="4">
    <source>
        <dbReference type="ARBA" id="ARBA00022475"/>
    </source>
</evidence>
<proteinExistence type="predicted"/>
<dbReference type="InterPro" id="IPR003594">
    <property type="entry name" value="HATPase_dom"/>
</dbReference>
<evidence type="ECO:0000256" key="8">
    <source>
        <dbReference type="ARBA" id="ARBA00022692"/>
    </source>
</evidence>
<dbReference type="PANTHER" id="PTHR44936">
    <property type="entry name" value="SENSOR PROTEIN CREC"/>
    <property type="match status" value="1"/>
</dbReference>
<dbReference type="InterPro" id="IPR036097">
    <property type="entry name" value="HisK_dim/P_sf"/>
</dbReference>
<evidence type="ECO:0000313" key="18">
    <source>
        <dbReference type="EMBL" id="RRN44796.1"/>
    </source>
</evidence>
<keyword evidence="13" id="KW-0902">Two-component regulatory system</keyword>
<dbReference type="EMBL" id="RRUE01000001">
    <property type="protein sequence ID" value="RRN44796.1"/>
    <property type="molecule type" value="Genomic_DNA"/>
</dbReference>
<dbReference type="RefSeq" id="WP_125094228.1">
    <property type="nucleotide sequence ID" value="NZ_RRUE01000001.1"/>
</dbReference>
<name>A0A3R8T2F1_9BURK</name>
<evidence type="ECO:0000256" key="3">
    <source>
        <dbReference type="ARBA" id="ARBA00012438"/>
    </source>
</evidence>
<evidence type="ECO:0000256" key="10">
    <source>
        <dbReference type="ARBA" id="ARBA00022777"/>
    </source>
</evidence>
<dbReference type="AlphaFoldDB" id="A0A3R8T2F1"/>
<accession>A0A3R8T2F1</accession>
<dbReference type="Proteomes" id="UP000270261">
    <property type="component" value="Unassembled WGS sequence"/>
</dbReference>
<evidence type="ECO:0000256" key="1">
    <source>
        <dbReference type="ARBA" id="ARBA00000085"/>
    </source>
</evidence>
<dbReference type="CDD" id="cd00082">
    <property type="entry name" value="HisKA"/>
    <property type="match status" value="1"/>
</dbReference>
<dbReference type="CDD" id="cd06225">
    <property type="entry name" value="HAMP"/>
    <property type="match status" value="1"/>
</dbReference>
<dbReference type="SMART" id="SM00388">
    <property type="entry name" value="HisKA"/>
    <property type="match status" value="1"/>
</dbReference>
<keyword evidence="8 15" id="KW-0812">Transmembrane</keyword>
<dbReference type="GO" id="GO:0005524">
    <property type="term" value="F:ATP binding"/>
    <property type="evidence" value="ECO:0007669"/>
    <property type="project" value="UniProtKB-KW"/>
</dbReference>
<dbReference type="SUPFAM" id="SSF47384">
    <property type="entry name" value="Homodimeric domain of signal transducing histidine kinase"/>
    <property type="match status" value="1"/>
</dbReference>
<keyword evidence="4" id="KW-1003">Cell membrane</keyword>
<evidence type="ECO:0000313" key="19">
    <source>
        <dbReference type="Proteomes" id="UP000270261"/>
    </source>
</evidence>
<dbReference type="PROSITE" id="PS50885">
    <property type="entry name" value="HAMP"/>
    <property type="match status" value="1"/>
</dbReference>
<evidence type="ECO:0000256" key="14">
    <source>
        <dbReference type="ARBA" id="ARBA00023136"/>
    </source>
</evidence>
<feature type="transmembrane region" description="Helical" evidence="15">
    <location>
        <begin position="193"/>
        <end position="211"/>
    </location>
</feature>
<keyword evidence="10" id="KW-0418">Kinase</keyword>
<dbReference type="Pfam" id="PF00512">
    <property type="entry name" value="HisKA"/>
    <property type="match status" value="1"/>
</dbReference>
<evidence type="ECO:0000259" key="17">
    <source>
        <dbReference type="PROSITE" id="PS50885"/>
    </source>
</evidence>
<evidence type="ECO:0000256" key="2">
    <source>
        <dbReference type="ARBA" id="ARBA00004429"/>
    </source>
</evidence>
<dbReference type="InterPro" id="IPR050980">
    <property type="entry name" value="2C_sensor_his_kinase"/>
</dbReference>
<reference evidence="18 19" key="1">
    <citation type="submission" date="2018-11" db="EMBL/GenBank/DDBJ databases">
        <title>Genome sequencing of Lautropia sp. KCOM 2505 (= ChDC F240).</title>
        <authorList>
            <person name="Kook J.-K."/>
            <person name="Park S.-N."/>
            <person name="Lim Y.K."/>
        </authorList>
    </citation>
    <scope>NUCLEOTIDE SEQUENCE [LARGE SCALE GENOMIC DNA]</scope>
    <source>
        <strain evidence="18 19">KCOM 2505</strain>
    </source>
</reference>
<protein>
    <recommendedName>
        <fullName evidence="3">histidine kinase</fullName>
        <ecNumber evidence="3">2.7.13.3</ecNumber>
    </recommendedName>
</protein>
<feature type="domain" description="Histidine kinase" evidence="16">
    <location>
        <begin position="275"/>
        <end position="473"/>
    </location>
</feature>
<evidence type="ECO:0000256" key="12">
    <source>
        <dbReference type="ARBA" id="ARBA00022989"/>
    </source>
</evidence>